<evidence type="ECO:0000313" key="1">
    <source>
        <dbReference type="EMBL" id="MDP0589287.1"/>
    </source>
</evidence>
<name>A0AA90SDG2_9GAMM</name>
<protein>
    <submittedName>
        <fullName evidence="1">Uncharacterized protein</fullName>
    </submittedName>
</protein>
<accession>A0AA90SDG2</accession>
<organism evidence="1 2">
    <name type="scientific">Candidatus Endonucleibacter bathymodioli</name>
    <dbReference type="NCBI Taxonomy" id="539814"/>
    <lineage>
        <taxon>Bacteria</taxon>
        <taxon>Pseudomonadati</taxon>
        <taxon>Pseudomonadota</taxon>
        <taxon>Gammaproteobacteria</taxon>
        <taxon>Oceanospirillales</taxon>
        <taxon>Endozoicomonadaceae</taxon>
        <taxon>Candidatus Endonucleibacter</taxon>
    </lineage>
</organism>
<keyword evidence="2" id="KW-1185">Reference proteome</keyword>
<evidence type="ECO:0000313" key="2">
    <source>
        <dbReference type="Proteomes" id="UP001178148"/>
    </source>
</evidence>
<dbReference type="AlphaFoldDB" id="A0AA90SDG2"/>
<proteinExistence type="predicted"/>
<sequence>MNNLLLSKGMNIEVGACSGRSSCNNTERMHQGKRCCLKFICNVLLRKAGMKGRE</sequence>
<comment type="caution">
    <text evidence="1">The sequence shown here is derived from an EMBL/GenBank/DDBJ whole genome shotgun (WGS) entry which is preliminary data.</text>
</comment>
<reference evidence="1 2" key="1">
    <citation type="journal article" date="2023" name="bioRxiv">
        <title>An intranuclear bacterial parasite of deep-sea mussels expresses apoptosis inhibitors acquired from its host.</title>
        <authorList>
            <person name="Gonzalez Porras M.A."/>
            <person name="Assie A."/>
            <person name="Tietjen M."/>
            <person name="Violette M."/>
            <person name="Kleiner M."/>
            <person name="Gruber-Vodicka H."/>
            <person name="Dubilier N."/>
            <person name="Leisch N."/>
        </authorList>
    </citation>
    <scope>NUCLEOTIDE SEQUENCE [LARGE SCALE GENOMIC DNA]</scope>
    <source>
        <strain evidence="1">IAP13</strain>
    </source>
</reference>
<dbReference type="Proteomes" id="UP001178148">
    <property type="component" value="Unassembled WGS sequence"/>
</dbReference>
<dbReference type="EMBL" id="JASXSV010000012">
    <property type="protein sequence ID" value="MDP0589287.1"/>
    <property type="molecule type" value="Genomic_DNA"/>
</dbReference>
<gene>
    <name evidence="1" type="ORF">QS748_08905</name>
</gene>